<evidence type="ECO:0000313" key="3">
    <source>
        <dbReference type="Proteomes" id="UP000317494"/>
    </source>
</evidence>
<proteinExistence type="predicted"/>
<gene>
    <name evidence="2" type="ORF">SeLEV6574_g04341</name>
    <name evidence="1" type="ORF">SeMB42_g07026</name>
</gene>
<dbReference type="Proteomes" id="UP000320475">
    <property type="component" value="Unassembled WGS sequence"/>
</dbReference>
<name>A0A507CBW1_9FUNG</name>
<dbReference type="Proteomes" id="UP000317494">
    <property type="component" value="Unassembled WGS sequence"/>
</dbReference>
<organism evidence="1 3">
    <name type="scientific">Synchytrium endobioticum</name>
    <dbReference type="NCBI Taxonomy" id="286115"/>
    <lineage>
        <taxon>Eukaryota</taxon>
        <taxon>Fungi</taxon>
        <taxon>Fungi incertae sedis</taxon>
        <taxon>Chytridiomycota</taxon>
        <taxon>Chytridiomycota incertae sedis</taxon>
        <taxon>Chytridiomycetes</taxon>
        <taxon>Synchytriales</taxon>
        <taxon>Synchytriaceae</taxon>
        <taxon>Synchytrium</taxon>
    </lineage>
</organism>
<reference evidence="3 4" key="1">
    <citation type="journal article" date="2019" name="Sci. Rep.">
        <title>Comparative genomics of chytrid fungi reveal insights into the obligate biotrophic and pathogenic lifestyle of Synchytrium endobioticum.</title>
        <authorList>
            <person name="van de Vossenberg B.T.L.H."/>
            <person name="Warris S."/>
            <person name="Nguyen H.D.T."/>
            <person name="van Gent-Pelzer M.P.E."/>
            <person name="Joly D.L."/>
            <person name="van de Geest H.C."/>
            <person name="Bonants P.J.M."/>
            <person name="Smith D.S."/>
            <person name="Levesque C.A."/>
            <person name="van der Lee T.A.J."/>
        </authorList>
    </citation>
    <scope>NUCLEOTIDE SEQUENCE [LARGE SCALE GENOMIC DNA]</scope>
    <source>
        <strain evidence="2 4">LEV6574</strain>
        <strain evidence="1 3">MB42</strain>
    </source>
</reference>
<dbReference type="VEuPathDB" id="FungiDB:SeMB42_g07026"/>
<sequence>MLKEYLRLCQSDLNFDVAKGVFLNFDEGKVLDPLDRSKELGKRDERLARISEAMAALVTNRGNRGNEYHFMAHWTGSPFGRLQCKGGIPRYSSWTKDRTTPMKCPVPPETASPTTTSMKICRHLYPAQDICPSVVSSRRTPYT</sequence>
<evidence type="ECO:0000313" key="4">
    <source>
        <dbReference type="Proteomes" id="UP000320475"/>
    </source>
</evidence>
<dbReference type="AlphaFoldDB" id="A0A507CBW1"/>
<evidence type="ECO:0000313" key="1">
    <source>
        <dbReference type="EMBL" id="TPX36828.1"/>
    </source>
</evidence>
<dbReference type="EMBL" id="QEAM01000171">
    <property type="protein sequence ID" value="TPX44692.1"/>
    <property type="molecule type" value="Genomic_DNA"/>
</dbReference>
<protein>
    <submittedName>
        <fullName evidence="1">Uncharacterized protein</fullName>
    </submittedName>
</protein>
<keyword evidence="3" id="KW-1185">Reference proteome</keyword>
<comment type="caution">
    <text evidence="1">The sequence shown here is derived from an EMBL/GenBank/DDBJ whole genome shotgun (WGS) entry which is preliminary data.</text>
</comment>
<accession>A0A507CBW1</accession>
<dbReference type="EMBL" id="QEAN01000445">
    <property type="protein sequence ID" value="TPX36828.1"/>
    <property type="molecule type" value="Genomic_DNA"/>
</dbReference>
<evidence type="ECO:0000313" key="2">
    <source>
        <dbReference type="EMBL" id="TPX44692.1"/>
    </source>
</evidence>